<keyword evidence="2" id="KW-1185">Reference proteome</keyword>
<dbReference type="Proteomes" id="UP001152087">
    <property type="component" value="Unassembled WGS sequence"/>
</dbReference>
<comment type="caution">
    <text evidence="1">The sequence shown here is derived from an EMBL/GenBank/DDBJ whole genome shotgun (WGS) entry which is preliminary data.</text>
</comment>
<dbReference type="OrthoDB" id="4976098at2759"/>
<proteinExistence type="predicted"/>
<evidence type="ECO:0000313" key="2">
    <source>
        <dbReference type="Proteomes" id="UP001152087"/>
    </source>
</evidence>
<evidence type="ECO:0000313" key="1">
    <source>
        <dbReference type="EMBL" id="KAJ4190742.1"/>
    </source>
</evidence>
<organism evidence="1 2">
    <name type="scientific">Fusarium falciforme</name>
    <dbReference type="NCBI Taxonomy" id="195108"/>
    <lineage>
        <taxon>Eukaryota</taxon>
        <taxon>Fungi</taxon>
        <taxon>Dikarya</taxon>
        <taxon>Ascomycota</taxon>
        <taxon>Pezizomycotina</taxon>
        <taxon>Sordariomycetes</taxon>
        <taxon>Hypocreomycetidae</taxon>
        <taxon>Hypocreales</taxon>
        <taxon>Nectriaceae</taxon>
        <taxon>Fusarium</taxon>
        <taxon>Fusarium solani species complex</taxon>
    </lineage>
</organism>
<dbReference type="AlphaFoldDB" id="A0A9W8RAH4"/>
<reference evidence="1" key="1">
    <citation type="submission" date="2022-09" db="EMBL/GenBank/DDBJ databases">
        <title>Fusarium specimens isolated from Avocado Roots.</title>
        <authorList>
            <person name="Stajich J."/>
            <person name="Roper C."/>
            <person name="Heimlech-Rivalta G."/>
        </authorList>
    </citation>
    <scope>NUCLEOTIDE SEQUENCE</scope>
    <source>
        <strain evidence="1">A02</strain>
    </source>
</reference>
<dbReference type="EMBL" id="JAOQAV010000010">
    <property type="protein sequence ID" value="KAJ4190742.1"/>
    <property type="molecule type" value="Genomic_DNA"/>
</dbReference>
<sequence>MASEYQDAVALRTLTQANLRILFPHIPAIEFCIYWNDKTIRAVVIDVTRLYWSELSGYRPSCLIHLEWKARAKDPQGKLLEGHKILFEETQTLLKQRLIDRLRVCRLNTASSS</sequence>
<accession>A0A9W8RAH4</accession>
<protein>
    <submittedName>
        <fullName evidence="1">Uncharacterized protein</fullName>
    </submittedName>
</protein>
<name>A0A9W8RAH4_9HYPO</name>
<gene>
    <name evidence="1" type="ORF">NW755_004956</name>
</gene>